<dbReference type="PROSITE" id="PS51686">
    <property type="entry name" value="SAM_MT_RSMB_NOP"/>
    <property type="match status" value="1"/>
</dbReference>
<keyword evidence="6" id="KW-0698">rRNA processing</keyword>
<feature type="domain" description="SAM-dependent MTase RsmB/NOP-type" evidence="15">
    <location>
        <begin position="169"/>
        <end position="439"/>
    </location>
</feature>
<dbReference type="AlphaFoldDB" id="A0A1Y3PTX0"/>
<evidence type="ECO:0000256" key="14">
    <source>
        <dbReference type="PROSITE-ProRule" id="PRU01023"/>
    </source>
</evidence>
<comment type="caution">
    <text evidence="16">The sequence shown here is derived from an EMBL/GenBank/DDBJ whole genome shotgun (WGS) entry which is preliminary data.</text>
</comment>
<feature type="binding site" evidence="14">
    <location>
        <position position="311"/>
    </location>
    <ligand>
        <name>S-adenosyl-L-methionine</name>
        <dbReference type="ChEBI" id="CHEBI:59789"/>
    </ligand>
</feature>
<sequence>MDNARAAALAVLTSVEQGAFSNLKLNHVLKKAHLPRLEAALATELTYGTLQRRNTIDWMLTPYLKRDLGRLDAWVRNLLRMSVYQLVYLDRIPDHAVVHEAVELAKSWGNPGISGFVNGTLRNFLRFPDRRQIPAGLSPVARLSLQHSHPEWLVRRWLEQYGEAATEAMCRENNRPPAQSIRVNRLKTSRDGLLQLLRDNCPGNVQPSPVSVSGIRYEGTLSLAQTRWHEEGWFTIQDESAQLVTEILDPQPGMRILDACAAPGGKTTHLAEWMCDQGRIVAWDVRLHKVKLIRQAARRLGLTSIEVRQQDARLGAQSGEAPFDAVLLDAPCSGLGVIRRRPDLKWSRKESDIQQLVQLQRELLAGVAPLVRPGGLLVYSTCTIEQAENEENVAWFLANHRQFELDQDCPHPLCENGQVRILPHQFHSDGFFIARMRKKA</sequence>
<dbReference type="InterPro" id="IPR023267">
    <property type="entry name" value="RCMT"/>
</dbReference>
<reference evidence="17" key="1">
    <citation type="submission" date="2016-06" db="EMBL/GenBank/DDBJ databases">
        <authorList>
            <person name="Nascimento L."/>
            <person name="Pereira R.V."/>
            <person name="Martins L.F."/>
            <person name="Quaggio R.B."/>
            <person name="Silva A.M."/>
            <person name="Setubal J.C."/>
        </authorList>
    </citation>
    <scope>NUCLEOTIDE SEQUENCE [LARGE SCALE GENOMIC DNA]</scope>
</reference>
<dbReference type="EC" id="2.1.1.176" evidence="4"/>
<name>A0A1Y3PTX0_9BACI</name>
<comment type="similarity">
    <text evidence="3 14">Belongs to the class I-like SAM-binding methyltransferase superfamily. RsmB/NOP family.</text>
</comment>
<feature type="binding site" evidence="14">
    <location>
        <position position="284"/>
    </location>
    <ligand>
        <name>S-adenosyl-L-methionine</name>
        <dbReference type="ChEBI" id="CHEBI:59789"/>
    </ligand>
</feature>
<protein>
    <recommendedName>
        <fullName evidence="4">16S rRNA (cytosine(967)-C(5))-methyltransferase</fullName>
        <ecNumber evidence="4">2.1.1.176</ecNumber>
    </recommendedName>
    <alternativeName>
        <fullName evidence="11">16S rRNA m5C967 methyltransferase</fullName>
    </alternativeName>
    <alternativeName>
        <fullName evidence="12">rRNA (cytosine-C(5)-)-methyltransferase RsmB</fullName>
    </alternativeName>
</protein>
<dbReference type="SUPFAM" id="SSF48013">
    <property type="entry name" value="NusB-like"/>
    <property type="match status" value="1"/>
</dbReference>
<accession>A0A1Y3PTX0</accession>
<dbReference type="Proteomes" id="UP000196475">
    <property type="component" value="Unassembled WGS sequence"/>
</dbReference>
<dbReference type="NCBIfam" id="TIGR00563">
    <property type="entry name" value="rsmB"/>
    <property type="match status" value="1"/>
</dbReference>
<dbReference type="NCBIfam" id="NF011494">
    <property type="entry name" value="PRK14902.1"/>
    <property type="match status" value="1"/>
</dbReference>
<dbReference type="PRINTS" id="PR02008">
    <property type="entry name" value="RCMTFAMILY"/>
</dbReference>
<dbReference type="InterPro" id="IPR035926">
    <property type="entry name" value="NusB-like_sf"/>
</dbReference>
<dbReference type="GO" id="GO:0008649">
    <property type="term" value="F:rRNA methyltransferase activity"/>
    <property type="evidence" value="ECO:0007669"/>
    <property type="project" value="InterPro"/>
</dbReference>
<dbReference type="InterPro" id="IPR029063">
    <property type="entry name" value="SAM-dependent_MTases_sf"/>
</dbReference>
<keyword evidence="9 14" id="KW-0949">S-adenosyl-L-methionine</keyword>
<dbReference type="GO" id="GO:0005737">
    <property type="term" value="C:cytoplasm"/>
    <property type="evidence" value="ECO:0007669"/>
    <property type="project" value="UniProtKB-SubCell"/>
</dbReference>
<dbReference type="EMBL" id="LZRT01000070">
    <property type="protein sequence ID" value="OUM87779.1"/>
    <property type="molecule type" value="Genomic_DNA"/>
</dbReference>
<evidence type="ECO:0000256" key="10">
    <source>
        <dbReference type="ARBA" id="ARBA00022884"/>
    </source>
</evidence>
<dbReference type="FunFam" id="1.10.940.10:FF:000006">
    <property type="entry name" value="16S rRNA (Cytosine(967)-C(5))-methyltransferase RsmB"/>
    <property type="match status" value="1"/>
</dbReference>
<evidence type="ECO:0000256" key="12">
    <source>
        <dbReference type="ARBA" id="ARBA00031088"/>
    </source>
</evidence>
<dbReference type="PANTHER" id="PTHR22807:SF53">
    <property type="entry name" value="RIBOSOMAL RNA SMALL SUBUNIT METHYLTRANSFERASE B-RELATED"/>
    <property type="match status" value="1"/>
</dbReference>
<dbReference type="InterPro" id="IPR001678">
    <property type="entry name" value="MeTrfase_RsmB-F_NOP2_dom"/>
</dbReference>
<keyword evidence="8 14" id="KW-0808">Transferase</keyword>
<dbReference type="Pfam" id="PF01189">
    <property type="entry name" value="Methyltr_RsmB-F"/>
    <property type="match status" value="1"/>
</dbReference>
<dbReference type="PROSITE" id="PS01153">
    <property type="entry name" value="NOL1_NOP2_SUN"/>
    <property type="match status" value="1"/>
</dbReference>
<evidence type="ECO:0000259" key="15">
    <source>
        <dbReference type="PROSITE" id="PS51686"/>
    </source>
</evidence>
<dbReference type="InterPro" id="IPR004573">
    <property type="entry name" value="rRNA_ssu_MeTfrase_B"/>
</dbReference>
<dbReference type="Gene3D" id="3.40.50.150">
    <property type="entry name" value="Vaccinia Virus protein VP39"/>
    <property type="match status" value="1"/>
</dbReference>
<dbReference type="Gene3D" id="3.30.70.1170">
    <property type="entry name" value="Sun protein, domain 3"/>
    <property type="match status" value="1"/>
</dbReference>
<keyword evidence="10 14" id="KW-0694">RNA-binding</keyword>
<dbReference type="InterPro" id="IPR054728">
    <property type="entry name" value="RsmB-like_ferredoxin"/>
</dbReference>
<evidence type="ECO:0000256" key="7">
    <source>
        <dbReference type="ARBA" id="ARBA00022603"/>
    </source>
</evidence>
<feature type="active site" description="Nucleophile" evidence="14">
    <location>
        <position position="382"/>
    </location>
</feature>
<dbReference type="SUPFAM" id="SSF53335">
    <property type="entry name" value="S-adenosyl-L-methionine-dependent methyltransferases"/>
    <property type="match status" value="1"/>
</dbReference>
<dbReference type="Pfam" id="PF01029">
    <property type="entry name" value="NusB"/>
    <property type="match status" value="1"/>
</dbReference>
<comment type="function">
    <text evidence="1">Specifically methylates the cytosine at position 967 (m5C967) of 16S rRNA.</text>
</comment>
<feature type="binding site" evidence="14">
    <location>
        <position position="329"/>
    </location>
    <ligand>
        <name>S-adenosyl-L-methionine</name>
        <dbReference type="ChEBI" id="CHEBI:59789"/>
    </ligand>
</feature>
<proteinExistence type="inferred from homology"/>
<dbReference type="InterPro" id="IPR018314">
    <property type="entry name" value="RsmB/NOL1/NOP2-like_CS"/>
</dbReference>
<dbReference type="GO" id="GO:0006355">
    <property type="term" value="P:regulation of DNA-templated transcription"/>
    <property type="evidence" value="ECO:0007669"/>
    <property type="project" value="InterPro"/>
</dbReference>
<dbReference type="InterPro" id="IPR006027">
    <property type="entry name" value="NusB_RsmB_TIM44"/>
</dbReference>
<evidence type="ECO:0000313" key="16">
    <source>
        <dbReference type="EMBL" id="OUM87779.1"/>
    </source>
</evidence>
<evidence type="ECO:0000256" key="13">
    <source>
        <dbReference type="ARBA" id="ARBA00047283"/>
    </source>
</evidence>
<evidence type="ECO:0000313" key="17">
    <source>
        <dbReference type="Proteomes" id="UP000196475"/>
    </source>
</evidence>
<dbReference type="FunFam" id="3.40.50.150:FF:000257">
    <property type="entry name" value="16S rRNA methyltransferase"/>
    <property type="match status" value="1"/>
</dbReference>
<dbReference type="GO" id="GO:0003723">
    <property type="term" value="F:RNA binding"/>
    <property type="evidence" value="ECO:0007669"/>
    <property type="project" value="UniProtKB-UniRule"/>
</dbReference>
<evidence type="ECO:0000256" key="3">
    <source>
        <dbReference type="ARBA" id="ARBA00007494"/>
    </source>
</evidence>
<dbReference type="InterPro" id="IPR049560">
    <property type="entry name" value="MeTrfase_RsmB-F_NOP2_cat"/>
</dbReference>
<evidence type="ECO:0000256" key="6">
    <source>
        <dbReference type="ARBA" id="ARBA00022552"/>
    </source>
</evidence>
<organism evidence="16 17">
    <name type="scientific">Bacillus thermozeamaize</name>
    <dbReference type="NCBI Taxonomy" id="230954"/>
    <lineage>
        <taxon>Bacteria</taxon>
        <taxon>Bacillati</taxon>
        <taxon>Bacillota</taxon>
        <taxon>Bacilli</taxon>
        <taxon>Bacillales</taxon>
        <taxon>Bacillaceae</taxon>
        <taxon>Bacillus</taxon>
    </lineage>
</organism>
<dbReference type="Pfam" id="PF22458">
    <property type="entry name" value="RsmF-B_ferredox"/>
    <property type="match status" value="1"/>
</dbReference>
<evidence type="ECO:0000256" key="8">
    <source>
        <dbReference type="ARBA" id="ARBA00022679"/>
    </source>
</evidence>
<evidence type="ECO:0000256" key="4">
    <source>
        <dbReference type="ARBA" id="ARBA00012140"/>
    </source>
</evidence>
<keyword evidence="5" id="KW-0963">Cytoplasm</keyword>
<evidence type="ECO:0000256" key="11">
    <source>
        <dbReference type="ARBA" id="ARBA00030399"/>
    </source>
</evidence>
<comment type="subcellular location">
    <subcellularLocation>
        <location evidence="2">Cytoplasm</location>
    </subcellularLocation>
</comment>
<dbReference type="PANTHER" id="PTHR22807">
    <property type="entry name" value="NOP2 YEAST -RELATED NOL1/NOP2/FMU SUN DOMAIN-CONTAINING"/>
    <property type="match status" value="1"/>
</dbReference>
<keyword evidence="7 14" id="KW-0489">Methyltransferase</keyword>
<evidence type="ECO:0000256" key="2">
    <source>
        <dbReference type="ARBA" id="ARBA00004496"/>
    </source>
</evidence>
<dbReference type="Gene3D" id="1.10.940.10">
    <property type="entry name" value="NusB-like"/>
    <property type="match status" value="1"/>
</dbReference>
<evidence type="ECO:0000256" key="1">
    <source>
        <dbReference type="ARBA" id="ARBA00002724"/>
    </source>
</evidence>
<dbReference type="CDD" id="cd02440">
    <property type="entry name" value="AdoMet_MTases"/>
    <property type="match status" value="1"/>
</dbReference>
<evidence type="ECO:0000256" key="5">
    <source>
        <dbReference type="ARBA" id="ARBA00022490"/>
    </source>
</evidence>
<gene>
    <name evidence="16" type="ORF">BAA01_12975</name>
</gene>
<evidence type="ECO:0000256" key="9">
    <source>
        <dbReference type="ARBA" id="ARBA00022691"/>
    </source>
</evidence>
<feature type="binding site" evidence="14">
    <location>
        <begin position="260"/>
        <end position="266"/>
    </location>
    <ligand>
        <name>S-adenosyl-L-methionine</name>
        <dbReference type="ChEBI" id="CHEBI:59789"/>
    </ligand>
</feature>
<comment type="catalytic activity">
    <reaction evidence="13">
        <text>cytidine(967) in 16S rRNA + S-adenosyl-L-methionine = 5-methylcytidine(967) in 16S rRNA + S-adenosyl-L-homocysteine + H(+)</text>
        <dbReference type="Rhea" id="RHEA:42748"/>
        <dbReference type="Rhea" id="RHEA-COMP:10219"/>
        <dbReference type="Rhea" id="RHEA-COMP:10220"/>
        <dbReference type="ChEBI" id="CHEBI:15378"/>
        <dbReference type="ChEBI" id="CHEBI:57856"/>
        <dbReference type="ChEBI" id="CHEBI:59789"/>
        <dbReference type="ChEBI" id="CHEBI:74483"/>
        <dbReference type="ChEBI" id="CHEBI:82748"/>
        <dbReference type="EC" id="2.1.1.176"/>
    </reaction>
</comment>